<dbReference type="PANTHER" id="PTHR43004:SF19">
    <property type="entry name" value="BINDING MONOOXYGENASE, PUTATIVE (JCVI)-RELATED"/>
    <property type="match status" value="1"/>
</dbReference>
<keyword evidence="3" id="KW-0274">FAD</keyword>
<dbReference type="Pfam" id="PF21274">
    <property type="entry name" value="Rng_hyd_C"/>
    <property type="match status" value="1"/>
</dbReference>
<evidence type="ECO:0000256" key="3">
    <source>
        <dbReference type="ARBA" id="ARBA00022827"/>
    </source>
</evidence>
<dbReference type="SUPFAM" id="SSF51905">
    <property type="entry name" value="FAD/NAD(P)-binding domain"/>
    <property type="match status" value="1"/>
</dbReference>
<gene>
    <name evidence="5" type="ORF">LG943_14035</name>
</gene>
<dbReference type="GO" id="GO:0016709">
    <property type="term" value="F:oxidoreductase activity, acting on paired donors, with incorporation or reduction of molecular oxygen, NAD(P)H as one donor, and incorporation of one atom of oxygen"/>
    <property type="evidence" value="ECO:0007669"/>
    <property type="project" value="UniProtKB-ARBA"/>
</dbReference>
<dbReference type="Gene3D" id="3.50.50.60">
    <property type="entry name" value="FAD/NAD(P)-binding domain"/>
    <property type="match status" value="2"/>
</dbReference>
<organism evidence="5 6">
    <name type="scientific">Streptomonospora mangrovi</name>
    <dbReference type="NCBI Taxonomy" id="2883123"/>
    <lineage>
        <taxon>Bacteria</taxon>
        <taxon>Bacillati</taxon>
        <taxon>Actinomycetota</taxon>
        <taxon>Actinomycetes</taxon>
        <taxon>Streptosporangiales</taxon>
        <taxon>Nocardiopsidaceae</taxon>
        <taxon>Streptomonospora</taxon>
    </lineage>
</organism>
<feature type="domain" description="FAD-binding" evidence="4">
    <location>
        <begin position="12"/>
        <end position="389"/>
    </location>
</feature>
<dbReference type="InterPro" id="IPR050641">
    <property type="entry name" value="RIFMO-like"/>
</dbReference>
<comment type="caution">
    <text evidence="5">The sequence shown here is derived from an EMBL/GenBank/DDBJ whole genome shotgun (WGS) entry which is preliminary data.</text>
</comment>
<accession>A0A9X3SG01</accession>
<proteinExistence type="predicted"/>
<keyword evidence="5" id="KW-0503">Monooxygenase</keyword>
<reference evidence="5" key="1">
    <citation type="submission" date="2021-10" db="EMBL/GenBank/DDBJ databases">
        <title>Streptomonospora sp. nov., isolated from mangrove soil.</title>
        <authorList>
            <person name="Chen X."/>
            <person name="Ge X."/>
            <person name="Liu W."/>
        </authorList>
    </citation>
    <scope>NUCLEOTIDE SEQUENCE</scope>
    <source>
        <strain evidence="5">S1-112</strain>
    </source>
</reference>
<name>A0A9X3SG01_9ACTN</name>
<dbReference type="Proteomes" id="UP001140076">
    <property type="component" value="Unassembled WGS sequence"/>
</dbReference>
<keyword evidence="6" id="KW-1185">Reference proteome</keyword>
<dbReference type="Pfam" id="PF01494">
    <property type="entry name" value="FAD_binding_3"/>
    <property type="match status" value="1"/>
</dbReference>
<dbReference type="PRINTS" id="PR00420">
    <property type="entry name" value="RNGMNOXGNASE"/>
</dbReference>
<dbReference type="GO" id="GO:0071949">
    <property type="term" value="F:FAD binding"/>
    <property type="evidence" value="ECO:0007669"/>
    <property type="project" value="InterPro"/>
</dbReference>
<evidence type="ECO:0000313" key="6">
    <source>
        <dbReference type="Proteomes" id="UP001140076"/>
    </source>
</evidence>
<evidence type="ECO:0000313" key="5">
    <source>
        <dbReference type="EMBL" id="MDA0565425.1"/>
    </source>
</evidence>
<dbReference type="RefSeq" id="WP_270072696.1">
    <property type="nucleotide sequence ID" value="NZ_JAJAQC010000020.1"/>
</dbReference>
<protein>
    <submittedName>
        <fullName evidence="5">FAD-dependent monooxygenase</fullName>
    </submittedName>
</protein>
<evidence type="ECO:0000259" key="4">
    <source>
        <dbReference type="Pfam" id="PF01494"/>
    </source>
</evidence>
<dbReference type="PANTHER" id="PTHR43004">
    <property type="entry name" value="TRK SYSTEM POTASSIUM UPTAKE PROTEIN"/>
    <property type="match status" value="1"/>
</dbReference>
<evidence type="ECO:0000256" key="2">
    <source>
        <dbReference type="ARBA" id="ARBA00022630"/>
    </source>
</evidence>
<dbReference type="InterPro" id="IPR002938">
    <property type="entry name" value="FAD-bd"/>
</dbReference>
<dbReference type="Gene3D" id="3.40.30.120">
    <property type="match status" value="1"/>
</dbReference>
<dbReference type="InterPro" id="IPR036188">
    <property type="entry name" value="FAD/NAD-bd_sf"/>
</dbReference>
<evidence type="ECO:0000256" key="1">
    <source>
        <dbReference type="ARBA" id="ARBA00001974"/>
    </source>
</evidence>
<keyword evidence="2" id="KW-0285">Flavoprotein</keyword>
<dbReference type="EMBL" id="JAJAQC010000020">
    <property type="protein sequence ID" value="MDA0565425.1"/>
    <property type="molecule type" value="Genomic_DNA"/>
</dbReference>
<keyword evidence="5" id="KW-0560">Oxidoreductase</keyword>
<comment type="cofactor">
    <cofactor evidence="1">
        <name>FAD</name>
        <dbReference type="ChEBI" id="CHEBI:57692"/>
    </cofactor>
</comment>
<dbReference type="AlphaFoldDB" id="A0A9X3SG01"/>
<sequence>MSASTPATTPTTHVVIAGAGPNGLMLACELALAGVRPVVLEKRTGPTADNRANGLVGRVVPLMHRRGLGRRLTGDTEPPLPTDRYVFGALPLDLRLAADNPLHLLPVPQRRVEAVLAERAAELGVEIRWGHALTALSQDADPATGPGSGPATDPGGVTVTVEAADHPRGGYELRARYLVGADGGRSAVRKLSGIGFPGVTRDNTVTLTAHVSVPAALVDPATGGLGVPGHGTVPAFAHHRTDHGLIAFAPFTPEAPLLSVTEWIEPGGAPAPSTDEVPTLAEVRDSVRRVLGADVPLAPPAGPGPHVLRRIAGGNTRLADRFRAGRVLLVGDAAHVHSAMGGPGLNLGLQDAVNLGWKLAAQVRGRAAPGLLDTYEAERRPVAERVTMQTQAQSALTAPGPDTTALRRLFAELLRLPAVVQHVADTMAGADVRYDMGTDSPDPHPLVGRWAPDLVLEPVDGGPTRALDNLTPDARPLLLDLTGTGAFAAQAGDWADRVHAVSARPVGEAPARALLLRPDCYTAWASSAERPAERDLGELRAALARWFGPAA</sequence>